<evidence type="ECO:0000313" key="4">
    <source>
        <dbReference type="Proteomes" id="UP001430584"/>
    </source>
</evidence>
<feature type="region of interest" description="Disordered" evidence="1">
    <location>
        <begin position="22"/>
        <end position="45"/>
    </location>
</feature>
<dbReference type="GeneID" id="92007491"/>
<evidence type="ECO:0000313" key="3">
    <source>
        <dbReference type="EMBL" id="KAL0261971.1"/>
    </source>
</evidence>
<evidence type="ECO:0000256" key="1">
    <source>
        <dbReference type="SAM" id="MobiDB-lite"/>
    </source>
</evidence>
<gene>
    <name evidence="3" type="ORF">SLS55_003406</name>
</gene>
<proteinExistence type="predicted"/>
<keyword evidence="2" id="KW-1133">Transmembrane helix</keyword>
<dbReference type="RefSeq" id="XP_066635000.1">
    <property type="nucleotide sequence ID" value="XM_066774881.1"/>
</dbReference>
<feature type="transmembrane region" description="Helical" evidence="2">
    <location>
        <begin position="51"/>
        <end position="71"/>
    </location>
</feature>
<name>A0ABR3CMX1_9PEZI</name>
<evidence type="ECO:0000256" key="2">
    <source>
        <dbReference type="SAM" id="Phobius"/>
    </source>
</evidence>
<dbReference type="EMBL" id="JAJVCZ030000003">
    <property type="protein sequence ID" value="KAL0261971.1"/>
    <property type="molecule type" value="Genomic_DNA"/>
</dbReference>
<keyword evidence="4" id="KW-1185">Reference proteome</keyword>
<reference evidence="3 4" key="1">
    <citation type="submission" date="2024-02" db="EMBL/GenBank/DDBJ databases">
        <title>De novo assembly and annotation of 12 fungi associated with fruit tree decline syndrome in Ontario, Canada.</title>
        <authorList>
            <person name="Sulman M."/>
            <person name="Ellouze W."/>
            <person name="Ilyukhin E."/>
        </authorList>
    </citation>
    <scope>NUCLEOTIDE SEQUENCE [LARGE SCALE GENOMIC DNA]</scope>
    <source>
        <strain evidence="3 4">FDS-637</strain>
    </source>
</reference>
<sequence>MTAKMAFFDAFFEASHPKQVYSQLPESEDSNEQPPPTEKPADQPSGSKHRFLCYLAVAWFSILLFLPVIHYTRHVDVHVLTNTWDPHVGEDEADGEAFGPIFGSQEDASKFYYPPIGTNFHPQVAPFNHPPAERPRTPLFIPFTRNNNMLRQAVLGWIAAGWPRSDIIIVDNTGTMDANPRGQLSRENPFFIDYDLYRARYGVSIMQASTLLNFAQLQNLLLRLAIAEGWPYFFWSHMDIGVLSDEVTVPYKSFYSRALDVLDDATLPHPSYPNITWSASPREMRNTTGAWAIKFFEFDNLALINVAAWRRIGSWDTFVPYYNTDCDAYARILFHGYTKDSVSAGRIFDVADQAVAARDDPTGEKLETLFFPRASLALKNASAADAQLERYRIELAAKENPNMTTTAEYLDLPEPNLLDDPDNSPNSPRYQALVRTFQDLQDRKYASGRNTWQDVQKGGKGEPWTYDPRGFQKAWWETAGYGRDLYTKKWGTLDCTLGGVKLEDEWKSEYPPTPLQEDVAVEPVVGKRGVRGDDKATMNKRWVQRASSGEWYLG</sequence>
<comment type="caution">
    <text evidence="3">The sequence shown here is derived from an EMBL/GenBank/DDBJ whole genome shotgun (WGS) entry which is preliminary data.</text>
</comment>
<accession>A0ABR3CMX1</accession>
<organism evidence="3 4">
    <name type="scientific">Diplodia seriata</name>
    <dbReference type="NCBI Taxonomy" id="420778"/>
    <lineage>
        <taxon>Eukaryota</taxon>
        <taxon>Fungi</taxon>
        <taxon>Dikarya</taxon>
        <taxon>Ascomycota</taxon>
        <taxon>Pezizomycotina</taxon>
        <taxon>Dothideomycetes</taxon>
        <taxon>Dothideomycetes incertae sedis</taxon>
        <taxon>Botryosphaeriales</taxon>
        <taxon>Botryosphaeriaceae</taxon>
        <taxon>Diplodia</taxon>
    </lineage>
</organism>
<keyword evidence="2" id="KW-0472">Membrane</keyword>
<protein>
    <submittedName>
        <fullName evidence="3">Uncharacterized protein</fullName>
    </submittedName>
</protein>
<dbReference type="Proteomes" id="UP001430584">
    <property type="component" value="Unassembled WGS sequence"/>
</dbReference>
<keyword evidence="2" id="KW-0812">Transmembrane</keyword>